<keyword evidence="2 4" id="KW-0560">Oxidoreductase</keyword>
<comment type="function">
    <text evidence="2">Catalyzes the reduction of dTDP-6-deoxy-L-lyxo-4-hexulose to yield dTDP-L-rhamnose.</text>
</comment>
<dbReference type="PhylomeDB" id="Q46IE9"/>
<name>Q46IE9_PROMT</name>
<gene>
    <name evidence="4" type="ordered locus">PMN2A_1239</name>
</gene>
<dbReference type="Gene3D" id="3.90.25.10">
    <property type="entry name" value="UDP-galactose 4-epimerase, domain 1"/>
    <property type="match status" value="1"/>
</dbReference>
<accession>Q46IE9</accession>
<proteinExistence type="inferred from homology"/>
<keyword evidence="5" id="KW-1185">Reference proteome</keyword>
<reference evidence="4 5" key="1">
    <citation type="journal article" date="2007" name="PLoS Genet.">
        <title>Patterns and implications of gene gain and loss in the evolution of Prochlorococcus.</title>
        <authorList>
            <person name="Kettler G.C."/>
            <person name="Martiny A.C."/>
            <person name="Huang K."/>
            <person name="Zucker J."/>
            <person name="Coleman M.L."/>
            <person name="Rodrigue S."/>
            <person name="Chen F."/>
            <person name="Lapidus A."/>
            <person name="Ferriera S."/>
            <person name="Johnson J."/>
            <person name="Steglich C."/>
            <person name="Church G.M."/>
            <person name="Richardson P."/>
            <person name="Chisholm S.W."/>
        </authorList>
    </citation>
    <scope>NUCLEOTIDE SEQUENCE [LARGE SCALE GENOMIC DNA]</scope>
    <source>
        <strain evidence="4 5">NATL2A</strain>
    </source>
</reference>
<dbReference type="UniPathway" id="UPA00124"/>
<keyword evidence="2" id="KW-0521">NADP</keyword>
<organism evidence="4 5">
    <name type="scientific">Prochlorococcus marinus (strain NATL2A)</name>
    <dbReference type="NCBI Taxonomy" id="59920"/>
    <lineage>
        <taxon>Bacteria</taxon>
        <taxon>Bacillati</taxon>
        <taxon>Cyanobacteriota</taxon>
        <taxon>Cyanophyceae</taxon>
        <taxon>Synechococcales</taxon>
        <taxon>Prochlorococcaceae</taxon>
        <taxon>Prochlorococcus</taxon>
    </lineage>
</organism>
<dbReference type="STRING" id="59920.PMN2A_1239"/>
<dbReference type="HOGENOM" id="CLU_045518_1_0_3"/>
<dbReference type="KEGG" id="pmn:PMN2A_1239"/>
<dbReference type="SUPFAM" id="SSF51735">
    <property type="entry name" value="NAD(P)-binding Rossmann-fold domains"/>
    <property type="match status" value="1"/>
</dbReference>
<evidence type="ECO:0000259" key="3">
    <source>
        <dbReference type="Pfam" id="PF04321"/>
    </source>
</evidence>
<evidence type="ECO:0000256" key="2">
    <source>
        <dbReference type="RuleBase" id="RU364082"/>
    </source>
</evidence>
<dbReference type="EMBL" id="CP000095">
    <property type="protein sequence ID" value="AAZ58729.1"/>
    <property type="molecule type" value="Genomic_DNA"/>
</dbReference>
<evidence type="ECO:0000313" key="5">
    <source>
        <dbReference type="Proteomes" id="UP000002535"/>
    </source>
</evidence>
<dbReference type="Gene3D" id="3.40.50.720">
    <property type="entry name" value="NAD(P)-binding Rossmann-like Domain"/>
    <property type="match status" value="1"/>
</dbReference>
<dbReference type="PANTHER" id="PTHR10491">
    <property type="entry name" value="DTDP-4-DEHYDRORHAMNOSE REDUCTASE"/>
    <property type="match status" value="1"/>
</dbReference>
<dbReference type="Pfam" id="PF04321">
    <property type="entry name" value="RmlD_sub_bind"/>
    <property type="match status" value="1"/>
</dbReference>
<dbReference type="GO" id="GO:0019305">
    <property type="term" value="P:dTDP-rhamnose biosynthetic process"/>
    <property type="evidence" value="ECO:0007669"/>
    <property type="project" value="UniProtKB-UniPathway"/>
</dbReference>
<dbReference type="Proteomes" id="UP000002535">
    <property type="component" value="Chromosome"/>
</dbReference>
<dbReference type="NCBIfam" id="TIGR01214">
    <property type="entry name" value="rmlD"/>
    <property type="match status" value="1"/>
</dbReference>
<evidence type="ECO:0000256" key="1">
    <source>
        <dbReference type="ARBA" id="ARBA00010944"/>
    </source>
</evidence>
<dbReference type="OrthoDB" id="9803892at2"/>
<dbReference type="InterPro" id="IPR036291">
    <property type="entry name" value="NAD(P)-bd_dom_sf"/>
</dbReference>
<feature type="domain" description="RmlD-like substrate binding" evidence="3">
    <location>
        <begin position="1"/>
        <end position="295"/>
    </location>
</feature>
<protein>
    <recommendedName>
        <fullName evidence="2">dTDP-4-dehydrorhamnose reductase</fullName>
        <ecNumber evidence="2">1.1.1.133</ecNumber>
    </recommendedName>
</protein>
<dbReference type="GO" id="GO:0008831">
    <property type="term" value="F:dTDP-4-dehydrorhamnose reductase activity"/>
    <property type="evidence" value="ECO:0007669"/>
    <property type="project" value="UniProtKB-EC"/>
</dbReference>
<dbReference type="RefSeq" id="WP_011295583.1">
    <property type="nucleotide sequence ID" value="NC_007335.2"/>
</dbReference>
<comment type="pathway">
    <text evidence="2">Carbohydrate biosynthesis; dTDP-L-rhamnose biosynthesis.</text>
</comment>
<comment type="similarity">
    <text evidence="1 2">Belongs to the dTDP-4-dehydrorhamnose reductase family.</text>
</comment>
<dbReference type="AlphaFoldDB" id="Q46IE9"/>
<sequence>MKILLTGANGQLGQQIVSESLSFSTQMSLEIIQCTREELDLVDYDACKSIVEYHKPDWVINAGAYTNVEKAETEPNIAYQVNAQAPAAFVEALTKYGGQIIQISSDYVFNGDQSSPYKTSDLIQPLCVYGKSKARGEEFVLAYDKGIVIRSGWVYGPVGNNFLLKMIHLHSEESDKPRTLKVVSDQIGSPTSTKNLAIAVLRSIMVSSKIYTPKILHFSDAGVASWYDFAIAISEIAIELDLFQNPLRIEPIQSKNYKTLAKRPNYSVLDCFATMNALKMKPLHWRDSLSHVMKGLSK</sequence>
<evidence type="ECO:0000313" key="4">
    <source>
        <dbReference type="EMBL" id="AAZ58729.1"/>
    </source>
</evidence>
<dbReference type="InterPro" id="IPR029903">
    <property type="entry name" value="RmlD-like-bd"/>
</dbReference>
<dbReference type="CDD" id="cd05254">
    <property type="entry name" value="dTDP_HR_like_SDR_e"/>
    <property type="match status" value="1"/>
</dbReference>
<dbReference type="InterPro" id="IPR005913">
    <property type="entry name" value="dTDP_dehydrorham_reduct"/>
</dbReference>
<dbReference type="EC" id="1.1.1.133" evidence="2"/>
<dbReference type="PANTHER" id="PTHR10491:SF4">
    <property type="entry name" value="METHIONINE ADENOSYLTRANSFERASE 2 SUBUNIT BETA"/>
    <property type="match status" value="1"/>
</dbReference>